<evidence type="ECO:0000313" key="1">
    <source>
        <dbReference type="EMBL" id="THA17381.1"/>
    </source>
</evidence>
<evidence type="ECO:0000313" key="2">
    <source>
        <dbReference type="Proteomes" id="UP000310576"/>
    </source>
</evidence>
<dbReference type="RefSeq" id="WP_136125594.1">
    <property type="nucleotide sequence ID" value="NZ_CAJUGY010000035.1"/>
</dbReference>
<gene>
    <name evidence="1" type="ORF">D3M76_01700</name>
</gene>
<name>A0A4S2QJC7_9PAST</name>
<dbReference type="AlphaFoldDB" id="A0A4S2QJC7"/>
<dbReference type="EMBL" id="QXNG01000015">
    <property type="protein sequence ID" value="THA17381.1"/>
    <property type="molecule type" value="Genomic_DNA"/>
</dbReference>
<dbReference type="Proteomes" id="UP000310576">
    <property type="component" value="Unassembled WGS sequence"/>
</dbReference>
<sequence length="84" mass="9686">MSFIPKSKKQLLAKGYTHYGKLWGIPVYIGDINSEAPLIETANFIPSWILDIADHICFSMLAWQNRDNPYYEPLYPIQVLGEIK</sequence>
<proteinExistence type="predicted"/>
<organism evidence="1 2">
    <name type="scientific">Rodentibacter pneumotropicus</name>
    <dbReference type="NCBI Taxonomy" id="758"/>
    <lineage>
        <taxon>Bacteria</taxon>
        <taxon>Pseudomonadati</taxon>
        <taxon>Pseudomonadota</taxon>
        <taxon>Gammaproteobacteria</taxon>
        <taxon>Pasteurellales</taxon>
        <taxon>Pasteurellaceae</taxon>
        <taxon>Rodentibacter</taxon>
    </lineage>
</organism>
<accession>A0A4S2QJC7</accession>
<comment type="caution">
    <text evidence="1">The sequence shown here is derived from an EMBL/GenBank/DDBJ whole genome shotgun (WGS) entry which is preliminary data.</text>
</comment>
<protein>
    <submittedName>
        <fullName evidence="1">Uncharacterized protein</fullName>
    </submittedName>
</protein>
<reference evidence="1 2" key="1">
    <citation type="journal article" date="2019" name="Vet. Microbiol.">
        <title>Development of multi locus sequence typing (MLST) of Rodentibacter pneumotropicus.</title>
        <authorList>
            <person name="Adhikary S."/>
            <person name="Bisgaard M."/>
            <person name="Boot R."/>
            <person name="Benga L."/>
            <person name="Nicklas W."/>
            <person name="Christensen H."/>
        </authorList>
    </citation>
    <scope>NUCLEOTIDE SEQUENCE [LARGE SCALE GENOMIC DNA]</scope>
    <source>
        <strain evidence="1 2">1596_07</strain>
    </source>
</reference>